<dbReference type="RefSeq" id="WP_257822391.1">
    <property type="nucleotide sequence ID" value="NZ_JABXYM010000001.1"/>
</dbReference>
<name>A0A9Q4G0F4_SALAG</name>
<dbReference type="AlphaFoldDB" id="A0A9Q4G0F4"/>
<feature type="domain" description="NAD(P)-binding" evidence="1">
    <location>
        <begin position="7"/>
        <end position="199"/>
    </location>
</feature>
<dbReference type="SUPFAM" id="SSF51735">
    <property type="entry name" value="NAD(P)-binding Rossmann-fold domains"/>
    <property type="match status" value="1"/>
</dbReference>
<comment type="caution">
    <text evidence="2">The sequence shown here is derived from an EMBL/GenBank/DDBJ whole genome shotgun (WGS) entry which is preliminary data.</text>
</comment>
<dbReference type="Pfam" id="PF13460">
    <property type="entry name" value="NAD_binding_10"/>
    <property type="match status" value="1"/>
</dbReference>
<keyword evidence="3" id="KW-1185">Reference proteome</keyword>
<organism evidence="2 3">
    <name type="scientific">Salipaludibacillus agaradhaerens</name>
    <name type="common">Bacillus agaradhaerens</name>
    <dbReference type="NCBI Taxonomy" id="76935"/>
    <lineage>
        <taxon>Bacteria</taxon>
        <taxon>Bacillati</taxon>
        <taxon>Bacillota</taxon>
        <taxon>Bacilli</taxon>
        <taxon>Bacillales</taxon>
        <taxon>Bacillaceae</taxon>
    </lineage>
</organism>
<evidence type="ECO:0000313" key="3">
    <source>
        <dbReference type="Proteomes" id="UP001057753"/>
    </source>
</evidence>
<dbReference type="Gene3D" id="3.40.50.720">
    <property type="entry name" value="NAD(P)-binding Rossmann-like Domain"/>
    <property type="match status" value="1"/>
</dbReference>
<sequence>MKIAIIGASGKSGSLIMKEALDRGHTVTALVRNPSKVTEPNVNVVEKDIFDITTEDIKNFDIVVNAFNPPHGEEEQHIEAGRVLNSAFKGAPDTRLIIVGGAGTLYVDEEKRTQLIDTPDFPEVAKPTASNMRIAFNELLNETGLTWTFVSPAGFFDPNGKRTGSYQTGKDHVILNSQGDSYISYADYAIAIVDEIENPQHINERFTVVGEAQ</sequence>
<dbReference type="PANTHER" id="PTHR43355">
    <property type="entry name" value="FLAVIN REDUCTASE (NADPH)"/>
    <property type="match status" value="1"/>
</dbReference>
<dbReference type="GO" id="GO:0016646">
    <property type="term" value="F:oxidoreductase activity, acting on the CH-NH group of donors, NAD or NADP as acceptor"/>
    <property type="evidence" value="ECO:0007669"/>
    <property type="project" value="TreeGrafter"/>
</dbReference>
<gene>
    <name evidence="2" type="ORF">HXA33_15850</name>
</gene>
<accession>A0A9Q4G0F4</accession>
<reference evidence="2" key="1">
    <citation type="submission" date="2020-06" db="EMBL/GenBank/DDBJ databases">
        <title>Insight into the genomes of haloalkaliphilic bacilli from Kenyan soda lakes.</title>
        <authorList>
            <person name="Mwirichia R."/>
            <person name="Villamizar G.C."/>
            <person name="Poehlein A."/>
            <person name="Mugweru J."/>
            <person name="Kipnyargis A."/>
            <person name="Kiplimo D."/>
            <person name="Orwa P."/>
            <person name="Daniel R."/>
        </authorList>
    </citation>
    <scope>NUCLEOTIDE SEQUENCE</scope>
    <source>
        <strain evidence="2">B1096_S55</strain>
    </source>
</reference>
<protein>
    <submittedName>
        <fullName evidence="2">NAD(P)-dependent oxidoreductase</fullName>
    </submittedName>
</protein>
<evidence type="ECO:0000313" key="2">
    <source>
        <dbReference type="EMBL" id="MCR6098012.1"/>
    </source>
</evidence>
<dbReference type="CDD" id="cd05244">
    <property type="entry name" value="BVR-B_like_SDR_a"/>
    <property type="match status" value="1"/>
</dbReference>
<dbReference type="Proteomes" id="UP001057753">
    <property type="component" value="Unassembled WGS sequence"/>
</dbReference>
<dbReference type="InterPro" id="IPR016040">
    <property type="entry name" value="NAD(P)-bd_dom"/>
</dbReference>
<evidence type="ECO:0000259" key="1">
    <source>
        <dbReference type="Pfam" id="PF13460"/>
    </source>
</evidence>
<dbReference type="PANTHER" id="PTHR43355:SF2">
    <property type="entry name" value="FLAVIN REDUCTASE (NADPH)"/>
    <property type="match status" value="1"/>
</dbReference>
<dbReference type="EMBL" id="JABXYM010000001">
    <property type="protein sequence ID" value="MCR6098012.1"/>
    <property type="molecule type" value="Genomic_DNA"/>
</dbReference>
<proteinExistence type="predicted"/>
<dbReference type="InterPro" id="IPR051606">
    <property type="entry name" value="Polyketide_Oxido-like"/>
</dbReference>
<dbReference type="InterPro" id="IPR036291">
    <property type="entry name" value="NAD(P)-bd_dom_sf"/>
</dbReference>